<accession>A0A7K5BD24</accession>
<evidence type="ECO:0000256" key="5">
    <source>
        <dbReference type="ARBA" id="ARBA00022692"/>
    </source>
</evidence>
<evidence type="ECO:0000313" key="10">
    <source>
        <dbReference type="Proteomes" id="UP000529852"/>
    </source>
</evidence>
<keyword evidence="6 8" id="KW-1133">Transmembrane helix</keyword>
<evidence type="ECO:0000256" key="6">
    <source>
        <dbReference type="ARBA" id="ARBA00022989"/>
    </source>
</evidence>
<evidence type="ECO:0000256" key="8">
    <source>
        <dbReference type="SAM" id="Phobius"/>
    </source>
</evidence>
<organism evidence="9 10">
    <name type="scientific">Furnarius figulus</name>
    <dbReference type="NCBI Taxonomy" id="463165"/>
    <lineage>
        <taxon>Eukaryota</taxon>
        <taxon>Metazoa</taxon>
        <taxon>Chordata</taxon>
        <taxon>Craniata</taxon>
        <taxon>Vertebrata</taxon>
        <taxon>Euteleostomi</taxon>
        <taxon>Archelosauria</taxon>
        <taxon>Archosauria</taxon>
        <taxon>Dinosauria</taxon>
        <taxon>Saurischia</taxon>
        <taxon>Theropoda</taxon>
        <taxon>Coelurosauria</taxon>
        <taxon>Aves</taxon>
        <taxon>Neognathae</taxon>
        <taxon>Neoaves</taxon>
        <taxon>Telluraves</taxon>
        <taxon>Australaves</taxon>
        <taxon>Passeriformes</taxon>
        <taxon>Furnariidae</taxon>
        <taxon>Furnarius</taxon>
    </lineage>
</organism>
<protein>
    <recommendedName>
        <fullName evidence="4">Protein odr-4 homolog</fullName>
    </recommendedName>
</protein>
<dbReference type="Proteomes" id="UP000529852">
    <property type="component" value="Unassembled WGS sequence"/>
</dbReference>
<feature type="non-terminal residue" evidence="9">
    <location>
        <position position="446"/>
    </location>
</feature>
<gene>
    <name evidence="9" type="primary">Odr4</name>
    <name evidence="9" type="ORF">FURFIG_R10328</name>
</gene>
<comment type="caution">
    <text evidence="9">The sequence shown here is derived from an EMBL/GenBank/DDBJ whole genome shotgun (WGS) entry which is preliminary data.</text>
</comment>
<dbReference type="Pfam" id="PF14778">
    <property type="entry name" value="ODR4-like"/>
    <property type="match status" value="1"/>
</dbReference>
<evidence type="ECO:0000256" key="1">
    <source>
        <dbReference type="ARBA" id="ARBA00003891"/>
    </source>
</evidence>
<sequence length="446" mass="49508">MGRTYLVEEAVGQYLSELSTAGKPFVTGLLIGQCSPQRDYVVRAVRTPPRDQRKEENISPPKLASLDEEWVTTHASQVSRMLPGGLLVLGVFMVSTPELSKDGQSALRKLIFSVEKSLTKRRLWKPAEEEVSDRAALQICSATKKVVCRTYDVQDPKSSAKPADWKYQSALSASWLALGCTVNVNIHIPLLATSPNHDLEKNTKNGLNRWSKQIEDSVFLINGQVKDDDTELLEGQKKLKGNTQPSTQFSDVKVLTQLCQGSSPRSTATVQVCSGSINLRGAVKCRAYIHNNKPRVKEAIQALKRDIINTLSDRCEILFEDLILNERPQKKNFEREYHVLPQRLFVPVAGSSVMLSDYKFGDEAAAEIQERFVEMLDQAVQAEDIHIAEGVSTVDICPVPDTLEDTQQTQLTKATLLLKLQQNMGVVVAAAVAVLASIFSFNYFSD</sequence>
<keyword evidence="10" id="KW-1185">Reference proteome</keyword>
<dbReference type="GO" id="GO:0008104">
    <property type="term" value="P:intracellular protein localization"/>
    <property type="evidence" value="ECO:0007669"/>
    <property type="project" value="TreeGrafter"/>
</dbReference>
<feature type="non-terminal residue" evidence="9">
    <location>
        <position position="1"/>
    </location>
</feature>
<dbReference type="GO" id="GO:0012505">
    <property type="term" value="C:endomembrane system"/>
    <property type="evidence" value="ECO:0007669"/>
    <property type="project" value="TreeGrafter"/>
</dbReference>
<evidence type="ECO:0000256" key="4">
    <source>
        <dbReference type="ARBA" id="ARBA00020550"/>
    </source>
</evidence>
<evidence type="ECO:0000313" key="9">
    <source>
        <dbReference type="EMBL" id="NWR93933.1"/>
    </source>
</evidence>
<dbReference type="PANTHER" id="PTHR33966">
    <property type="entry name" value="PROTEIN ODR-4 HOMOLOG"/>
    <property type="match status" value="1"/>
</dbReference>
<feature type="transmembrane region" description="Helical" evidence="8">
    <location>
        <begin position="424"/>
        <end position="444"/>
    </location>
</feature>
<evidence type="ECO:0000256" key="2">
    <source>
        <dbReference type="ARBA" id="ARBA00004370"/>
    </source>
</evidence>
<keyword evidence="7 8" id="KW-0472">Membrane</keyword>
<dbReference type="InterPro" id="IPR029454">
    <property type="entry name" value="ODR-4-like"/>
</dbReference>
<dbReference type="GO" id="GO:0016020">
    <property type="term" value="C:membrane"/>
    <property type="evidence" value="ECO:0007669"/>
    <property type="project" value="UniProtKB-SubCell"/>
</dbReference>
<dbReference type="PANTHER" id="PTHR33966:SF1">
    <property type="entry name" value="PROTEIN ODR-4 HOMOLOG"/>
    <property type="match status" value="1"/>
</dbReference>
<evidence type="ECO:0000256" key="7">
    <source>
        <dbReference type="ARBA" id="ARBA00023136"/>
    </source>
</evidence>
<reference evidence="9 10" key="1">
    <citation type="submission" date="2019-09" db="EMBL/GenBank/DDBJ databases">
        <title>Bird 10,000 Genomes (B10K) Project - Family phase.</title>
        <authorList>
            <person name="Zhang G."/>
        </authorList>
    </citation>
    <scope>NUCLEOTIDE SEQUENCE [LARGE SCALE GENOMIC DNA]</scope>
    <source>
        <strain evidence="9">B10K-DU-003-06</strain>
    </source>
</reference>
<dbReference type="EMBL" id="VYZD01001313">
    <property type="protein sequence ID" value="NWR93933.1"/>
    <property type="molecule type" value="Genomic_DNA"/>
</dbReference>
<evidence type="ECO:0000256" key="3">
    <source>
        <dbReference type="ARBA" id="ARBA00010131"/>
    </source>
</evidence>
<comment type="subcellular location">
    <subcellularLocation>
        <location evidence="2">Membrane</location>
    </subcellularLocation>
</comment>
<proteinExistence type="inferred from homology"/>
<dbReference type="AlphaFoldDB" id="A0A7K5BD24"/>
<comment type="function">
    <text evidence="1">May play a role in the trafficking of a subset of G-protein coupled receptors.</text>
</comment>
<keyword evidence="5 8" id="KW-0812">Transmembrane</keyword>
<name>A0A7K5BD24_9FURN</name>
<comment type="similarity">
    <text evidence="3">Belongs to the ODR-4 family.</text>
</comment>